<evidence type="ECO:0008006" key="6">
    <source>
        <dbReference type="Google" id="ProtNLM"/>
    </source>
</evidence>
<organism evidence="4 5">
    <name type="scientific">Fictibacillus phosphorivorans</name>
    <dbReference type="NCBI Taxonomy" id="1221500"/>
    <lineage>
        <taxon>Bacteria</taxon>
        <taxon>Bacillati</taxon>
        <taxon>Bacillota</taxon>
        <taxon>Bacilli</taxon>
        <taxon>Bacillales</taxon>
        <taxon>Fictibacillaceae</taxon>
        <taxon>Fictibacillus</taxon>
    </lineage>
</organism>
<evidence type="ECO:0000313" key="4">
    <source>
        <dbReference type="EMBL" id="ANC78668.1"/>
    </source>
</evidence>
<dbReference type="EMBL" id="CP015378">
    <property type="protein sequence ID" value="ANC78668.1"/>
    <property type="molecule type" value="Genomic_DNA"/>
</dbReference>
<dbReference type="STRING" id="1221500.ABE65_018440"/>
<reference evidence="4 5" key="1">
    <citation type="submission" date="2016-04" db="EMBL/GenBank/DDBJ databases">
        <title>Complete genome sequence of Fictibacillus phosphorivorans G25-29, a strain toxic to nematodes.</title>
        <authorList>
            <person name="Zheng Z."/>
        </authorList>
    </citation>
    <scope>NUCLEOTIDE SEQUENCE [LARGE SCALE GENOMIC DNA]</scope>
    <source>
        <strain evidence="4 5">G25-29</strain>
    </source>
</reference>
<keyword evidence="5" id="KW-1185">Reference proteome</keyword>
<feature type="domain" description="DUF4179" evidence="2">
    <location>
        <begin position="46"/>
        <end position="129"/>
    </location>
</feature>
<proteinExistence type="predicted"/>
<dbReference type="AlphaFoldDB" id="A0A160IQC1"/>
<dbReference type="InterPro" id="IPR025436">
    <property type="entry name" value="DUF4179"/>
</dbReference>
<name>A0A160IQC1_9BACL</name>
<keyword evidence="1" id="KW-1133">Transmembrane helix</keyword>
<protein>
    <recommendedName>
        <fullName evidence="6">DUF4179 domain-containing protein</fullName>
    </recommendedName>
</protein>
<dbReference type="Pfam" id="PF18705">
    <property type="entry name" value="DUF5643"/>
    <property type="match status" value="1"/>
</dbReference>
<dbReference type="KEGG" id="fpn:ABE65_018440"/>
<keyword evidence="1" id="KW-0812">Transmembrane</keyword>
<gene>
    <name evidence="4" type="ORF">ABE65_018440</name>
</gene>
<feature type="domain" description="DUF5643" evidence="3">
    <location>
        <begin position="221"/>
        <end position="310"/>
    </location>
</feature>
<accession>A0A160IQC1</accession>
<dbReference type="Gene3D" id="2.60.40.1630">
    <property type="entry name" value="bacillus anthracis domain"/>
    <property type="match status" value="1"/>
</dbReference>
<dbReference type="InterPro" id="IPR040680">
    <property type="entry name" value="DUF5643"/>
</dbReference>
<dbReference type="Pfam" id="PF13786">
    <property type="entry name" value="DUF4179"/>
    <property type="match status" value="1"/>
</dbReference>
<sequence>MTIYQKLNELDMDIEQYEEQDLSHFEKKQWEKRVRKKVKKQKPSQVKKYMGVAAAMLIATGISLSTGIVSIANMPFVGETIEKYLNQNESLDFSSYKTAIGQTAENEKGKLTLNEVMIDGGRLLISSTYEPADGIDFHHKMHPMPKVKMNGKDLTSSTGGQSVELNNSMFTVYNEVQLKEIPMGEKIQFHIEYDRLDLELKMNQPWVFDIEVPTEKLAADSKTITLDQNIQLENKRSIKLEKMIVTPISTVLYYDWPGEENHIAFKIVSQSGKEILPGTVSVTPEESYNRFSAIDLESEKFYVVPFEHSENPGADNPGRIPELSVPIN</sequence>
<dbReference type="RefSeq" id="WP_066398189.1">
    <property type="nucleotide sequence ID" value="NZ_CP015378.1"/>
</dbReference>
<evidence type="ECO:0000259" key="2">
    <source>
        <dbReference type="Pfam" id="PF13786"/>
    </source>
</evidence>
<evidence type="ECO:0000256" key="1">
    <source>
        <dbReference type="SAM" id="Phobius"/>
    </source>
</evidence>
<dbReference type="Proteomes" id="UP000076623">
    <property type="component" value="Chromosome"/>
</dbReference>
<evidence type="ECO:0000259" key="3">
    <source>
        <dbReference type="Pfam" id="PF18705"/>
    </source>
</evidence>
<keyword evidence="1" id="KW-0472">Membrane</keyword>
<feature type="transmembrane region" description="Helical" evidence="1">
    <location>
        <begin position="49"/>
        <end position="72"/>
    </location>
</feature>
<evidence type="ECO:0000313" key="5">
    <source>
        <dbReference type="Proteomes" id="UP000076623"/>
    </source>
</evidence>